<gene>
    <name evidence="3" type="ORF">CONCODRAFT_1801</name>
</gene>
<name>A0A137PJ99_CONC2</name>
<feature type="region of interest" description="Disordered" evidence="2">
    <location>
        <begin position="1"/>
        <end position="81"/>
    </location>
</feature>
<feature type="non-terminal residue" evidence="3">
    <location>
        <position position="1"/>
    </location>
</feature>
<reference evidence="3 4" key="1">
    <citation type="journal article" date="2015" name="Genome Biol. Evol.">
        <title>Phylogenomic analyses indicate that early fungi evolved digesting cell walls of algal ancestors of land plants.</title>
        <authorList>
            <person name="Chang Y."/>
            <person name="Wang S."/>
            <person name="Sekimoto S."/>
            <person name="Aerts A.L."/>
            <person name="Choi C."/>
            <person name="Clum A."/>
            <person name="LaButti K.M."/>
            <person name="Lindquist E.A."/>
            <person name="Yee Ngan C."/>
            <person name="Ohm R.A."/>
            <person name="Salamov A.A."/>
            <person name="Grigoriev I.V."/>
            <person name="Spatafora J.W."/>
            <person name="Berbee M.L."/>
        </authorList>
    </citation>
    <scope>NUCLEOTIDE SEQUENCE [LARGE SCALE GENOMIC DNA]</scope>
    <source>
        <strain evidence="3 4">NRRL 28638</strain>
    </source>
</reference>
<dbReference type="CDD" id="cd11660">
    <property type="entry name" value="SANT_TRF"/>
    <property type="match status" value="1"/>
</dbReference>
<keyword evidence="4" id="KW-1185">Reference proteome</keyword>
<feature type="compositionally biased region" description="Acidic residues" evidence="2">
    <location>
        <begin position="32"/>
        <end position="48"/>
    </location>
</feature>
<dbReference type="PANTHER" id="PTHR46734">
    <property type="entry name" value="TELOMERIC REPEAT-BINDING FACTOR 1 TERF1"/>
    <property type="match status" value="1"/>
</dbReference>
<dbReference type="OrthoDB" id="3366990at2759"/>
<dbReference type="AlphaFoldDB" id="A0A137PJ99"/>
<feature type="region of interest" description="Disordered" evidence="2">
    <location>
        <begin position="97"/>
        <end position="124"/>
    </location>
</feature>
<dbReference type="SUPFAM" id="SSF46689">
    <property type="entry name" value="Homeodomain-like"/>
    <property type="match status" value="1"/>
</dbReference>
<sequence>GLATEGSESNEAEVDSNHQNETEDGNASPEEDHLDGELDFGNDDEEVESSVAATNGKEVVENPSQETNSTVATSVTTINRKKRKYISKNVPRWAKATNGETVGWESQENETNKANESNKENNNSIAAAQTDDTEEDDDSETPGSPIIGQINAFEHLLDFDPTIWSQNQIDYLRKLCFKAKFDRELVFKKLNSLRINPLEQFLKNDIKLKINELVEDVLKVYLNRSDNNTKTVTKPIAVNSQNPTTEEQGVVNEYEDLSRPNSTTPRTPENNDQEPINEATTPNTNNTTRSVQTRSRSRASAQADTDTDYDSDTNTIVAIVPSKKKQKPTAKKFWTEAENDALEQGILKHGCNWRLILDNNITKGDKSLINRTNINLKDRARSEKARRIKCGLDLGVYENLILNVDSLLPKHLKEYN</sequence>
<proteinExistence type="predicted"/>
<dbReference type="EMBL" id="KQ964418">
    <property type="protein sequence ID" value="KXN75011.1"/>
    <property type="molecule type" value="Genomic_DNA"/>
</dbReference>
<evidence type="ECO:0000256" key="1">
    <source>
        <dbReference type="ARBA" id="ARBA00023242"/>
    </source>
</evidence>
<dbReference type="Proteomes" id="UP000070444">
    <property type="component" value="Unassembled WGS sequence"/>
</dbReference>
<evidence type="ECO:0000313" key="3">
    <source>
        <dbReference type="EMBL" id="KXN75011.1"/>
    </source>
</evidence>
<feature type="compositionally biased region" description="Basic and acidic residues" evidence="2">
    <location>
        <begin position="110"/>
        <end position="119"/>
    </location>
</feature>
<dbReference type="InterPro" id="IPR009057">
    <property type="entry name" value="Homeodomain-like_sf"/>
</dbReference>
<dbReference type="PANTHER" id="PTHR46734:SF1">
    <property type="entry name" value="TELOMERIC REPEAT-BINDING FACTOR 1"/>
    <property type="match status" value="1"/>
</dbReference>
<feature type="compositionally biased region" description="Low complexity" evidence="2">
    <location>
        <begin position="280"/>
        <end position="304"/>
    </location>
</feature>
<keyword evidence="1" id="KW-0539">Nucleus</keyword>
<dbReference type="Gene3D" id="1.10.10.60">
    <property type="entry name" value="Homeodomain-like"/>
    <property type="match status" value="1"/>
</dbReference>
<evidence type="ECO:0008006" key="5">
    <source>
        <dbReference type="Google" id="ProtNLM"/>
    </source>
</evidence>
<accession>A0A137PJ99</accession>
<evidence type="ECO:0000256" key="2">
    <source>
        <dbReference type="SAM" id="MobiDB-lite"/>
    </source>
</evidence>
<protein>
    <recommendedName>
        <fullName evidence="5">Myb-like domain-containing protein</fullName>
    </recommendedName>
</protein>
<organism evidence="3 4">
    <name type="scientific">Conidiobolus coronatus (strain ATCC 28846 / CBS 209.66 / NRRL 28638)</name>
    <name type="common">Delacroixia coronata</name>
    <dbReference type="NCBI Taxonomy" id="796925"/>
    <lineage>
        <taxon>Eukaryota</taxon>
        <taxon>Fungi</taxon>
        <taxon>Fungi incertae sedis</taxon>
        <taxon>Zoopagomycota</taxon>
        <taxon>Entomophthoromycotina</taxon>
        <taxon>Entomophthoromycetes</taxon>
        <taxon>Entomophthorales</taxon>
        <taxon>Ancylistaceae</taxon>
        <taxon>Conidiobolus</taxon>
    </lineage>
</organism>
<dbReference type="InterPro" id="IPR052450">
    <property type="entry name" value="TRBD-Containing_Protein"/>
</dbReference>
<feature type="compositionally biased region" description="Polar residues" evidence="2">
    <location>
        <begin position="259"/>
        <end position="274"/>
    </location>
</feature>
<feature type="compositionally biased region" description="Polar residues" evidence="2">
    <location>
        <begin position="233"/>
        <end position="247"/>
    </location>
</feature>
<feature type="region of interest" description="Disordered" evidence="2">
    <location>
        <begin position="233"/>
        <end position="310"/>
    </location>
</feature>
<feature type="compositionally biased region" description="Polar residues" evidence="2">
    <location>
        <begin position="62"/>
        <end position="78"/>
    </location>
</feature>
<evidence type="ECO:0000313" key="4">
    <source>
        <dbReference type="Proteomes" id="UP000070444"/>
    </source>
</evidence>